<dbReference type="EMBL" id="BPQH01000038">
    <property type="protein sequence ID" value="GJD53811.1"/>
    <property type="molecule type" value="Genomic_DNA"/>
</dbReference>
<sequence length="160" mass="17948">MHTRMKDRLRRLEARRITALQQIPPGSIPVTMFVIAARLGGYPQPQDLDPSRSVDGVCDGFARGLGYRDYADMDRQAEQDPDACVRHLESAFTKVLRTERVDRDRADNDEIFAGLVRILDGVTADCAMGGAFLGWTDVEERLDDWIRSCGLLPKEIRAVA</sequence>
<reference evidence="1" key="1">
    <citation type="journal article" date="2021" name="Front. Microbiol.">
        <title>Comprehensive Comparative Genomics and Phenotyping of Methylobacterium Species.</title>
        <authorList>
            <person name="Alessa O."/>
            <person name="Ogura Y."/>
            <person name="Fujitani Y."/>
            <person name="Takami H."/>
            <person name="Hayashi T."/>
            <person name="Sahin N."/>
            <person name="Tani A."/>
        </authorList>
    </citation>
    <scope>NUCLEOTIDE SEQUENCE</scope>
    <source>
        <strain evidence="1">KCTC 52305</strain>
    </source>
</reference>
<evidence type="ECO:0000313" key="2">
    <source>
        <dbReference type="Proteomes" id="UP001055167"/>
    </source>
</evidence>
<accession>A0ABQ4RAL6</accession>
<reference evidence="1" key="2">
    <citation type="submission" date="2021-08" db="EMBL/GenBank/DDBJ databases">
        <authorList>
            <person name="Tani A."/>
            <person name="Ola A."/>
            <person name="Ogura Y."/>
            <person name="Katsura K."/>
            <person name="Hayashi T."/>
        </authorList>
    </citation>
    <scope>NUCLEOTIDE SEQUENCE</scope>
    <source>
        <strain evidence="1">KCTC 52305</strain>
    </source>
</reference>
<evidence type="ECO:0000313" key="1">
    <source>
        <dbReference type="EMBL" id="GJD53811.1"/>
    </source>
</evidence>
<protein>
    <submittedName>
        <fullName evidence="1">Uncharacterized protein</fullName>
    </submittedName>
</protein>
<gene>
    <name evidence="1" type="ORF">OPKNFCMD_6589</name>
</gene>
<organism evidence="1 2">
    <name type="scientific">Methylobacterium crusticola</name>
    <dbReference type="NCBI Taxonomy" id="1697972"/>
    <lineage>
        <taxon>Bacteria</taxon>
        <taxon>Pseudomonadati</taxon>
        <taxon>Pseudomonadota</taxon>
        <taxon>Alphaproteobacteria</taxon>
        <taxon>Hyphomicrobiales</taxon>
        <taxon>Methylobacteriaceae</taxon>
        <taxon>Methylobacterium</taxon>
    </lineage>
</organism>
<dbReference type="Proteomes" id="UP001055167">
    <property type="component" value="Unassembled WGS sequence"/>
</dbReference>
<dbReference type="RefSeq" id="WP_128560200.1">
    <property type="nucleotide sequence ID" value="NZ_BPQH01000038.1"/>
</dbReference>
<proteinExistence type="predicted"/>
<name>A0ABQ4RAL6_9HYPH</name>
<keyword evidence="2" id="KW-1185">Reference proteome</keyword>
<comment type="caution">
    <text evidence="1">The sequence shown here is derived from an EMBL/GenBank/DDBJ whole genome shotgun (WGS) entry which is preliminary data.</text>
</comment>